<evidence type="ECO:0000313" key="2">
    <source>
        <dbReference type="Proteomes" id="UP000800092"/>
    </source>
</evidence>
<accession>A0A6A6HNK7</accession>
<reference evidence="1" key="1">
    <citation type="journal article" date="2020" name="Stud. Mycol.">
        <title>101 Dothideomycetes genomes: a test case for predicting lifestyles and emergence of pathogens.</title>
        <authorList>
            <person name="Haridas S."/>
            <person name="Albert R."/>
            <person name="Binder M."/>
            <person name="Bloem J."/>
            <person name="Labutti K."/>
            <person name="Salamov A."/>
            <person name="Andreopoulos B."/>
            <person name="Baker S."/>
            <person name="Barry K."/>
            <person name="Bills G."/>
            <person name="Bluhm B."/>
            <person name="Cannon C."/>
            <person name="Castanera R."/>
            <person name="Culley D."/>
            <person name="Daum C."/>
            <person name="Ezra D."/>
            <person name="Gonzalez J."/>
            <person name="Henrissat B."/>
            <person name="Kuo A."/>
            <person name="Liang C."/>
            <person name="Lipzen A."/>
            <person name="Lutzoni F."/>
            <person name="Magnuson J."/>
            <person name="Mondo S."/>
            <person name="Nolan M."/>
            <person name="Ohm R."/>
            <person name="Pangilinan J."/>
            <person name="Park H.-J."/>
            <person name="Ramirez L."/>
            <person name="Alfaro M."/>
            <person name="Sun H."/>
            <person name="Tritt A."/>
            <person name="Yoshinaga Y."/>
            <person name="Zwiers L.-H."/>
            <person name="Turgeon B."/>
            <person name="Goodwin S."/>
            <person name="Spatafora J."/>
            <person name="Crous P."/>
            <person name="Grigoriev I."/>
        </authorList>
    </citation>
    <scope>NUCLEOTIDE SEQUENCE</scope>
    <source>
        <strain evidence="1">Tuck. ex Michener</strain>
    </source>
</reference>
<organism evidence="1 2">
    <name type="scientific">Viridothelium virens</name>
    <name type="common">Speckled blister lichen</name>
    <name type="synonym">Trypethelium virens</name>
    <dbReference type="NCBI Taxonomy" id="1048519"/>
    <lineage>
        <taxon>Eukaryota</taxon>
        <taxon>Fungi</taxon>
        <taxon>Dikarya</taxon>
        <taxon>Ascomycota</taxon>
        <taxon>Pezizomycotina</taxon>
        <taxon>Dothideomycetes</taxon>
        <taxon>Dothideomycetes incertae sedis</taxon>
        <taxon>Trypetheliales</taxon>
        <taxon>Trypetheliaceae</taxon>
        <taxon>Viridothelium</taxon>
    </lineage>
</organism>
<dbReference type="EMBL" id="ML991772">
    <property type="protein sequence ID" value="KAF2239676.1"/>
    <property type="molecule type" value="Genomic_DNA"/>
</dbReference>
<evidence type="ECO:0000313" key="1">
    <source>
        <dbReference type="EMBL" id="KAF2239676.1"/>
    </source>
</evidence>
<keyword evidence="2" id="KW-1185">Reference proteome</keyword>
<dbReference type="AlphaFoldDB" id="A0A6A6HNK7"/>
<sequence length="190" mass="21000">MRALIRGRAYTTAVDALNEHVSNSCDHFSAGRVETRMTGSRAWNVRHSAACIVSILPKVMADVDSACWLTWRIEEGRAAPSVPRKAGDHLHVFNPPSADYSFMRLSSRILRLEGNGQQALGQHWSSSQKPSLQSKAESAAQLPQCPSFYPTCSVWSSLNVLLARSQFLLRLLFHLNAMHSEVGGSPRLLT</sequence>
<gene>
    <name evidence="1" type="ORF">EV356DRAFT_499876</name>
</gene>
<protein>
    <submittedName>
        <fullName evidence="1">Uncharacterized protein</fullName>
    </submittedName>
</protein>
<proteinExistence type="predicted"/>
<name>A0A6A6HNK7_VIRVR</name>
<dbReference type="Proteomes" id="UP000800092">
    <property type="component" value="Unassembled WGS sequence"/>
</dbReference>